<dbReference type="FunFam" id="3.40.80.10:FF:000001">
    <property type="entry name" value="Peptidoglycan recognition protein 1"/>
    <property type="match status" value="1"/>
</dbReference>
<keyword evidence="6" id="KW-0472">Membrane</keyword>
<dbReference type="SMART" id="SM00644">
    <property type="entry name" value="Ami_2"/>
    <property type="match status" value="1"/>
</dbReference>
<organism evidence="9 10">
    <name type="scientific">Exocentrus adspersus</name>
    <dbReference type="NCBI Taxonomy" id="1586481"/>
    <lineage>
        <taxon>Eukaryota</taxon>
        <taxon>Metazoa</taxon>
        <taxon>Ecdysozoa</taxon>
        <taxon>Arthropoda</taxon>
        <taxon>Hexapoda</taxon>
        <taxon>Insecta</taxon>
        <taxon>Pterygota</taxon>
        <taxon>Neoptera</taxon>
        <taxon>Endopterygota</taxon>
        <taxon>Coleoptera</taxon>
        <taxon>Polyphaga</taxon>
        <taxon>Cucujiformia</taxon>
        <taxon>Chrysomeloidea</taxon>
        <taxon>Cerambycidae</taxon>
        <taxon>Lamiinae</taxon>
        <taxon>Acanthocinini</taxon>
        <taxon>Exocentrus</taxon>
    </lineage>
</organism>
<keyword evidence="6" id="KW-1133">Transmembrane helix</keyword>
<dbReference type="Pfam" id="PF01510">
    <property type="entry name" value="Amidase_2"/>
    <property type="match status" value="1"/>
</dbReference>
<evidence type="ECO:0000313" key="9">
    <source>
        <dbReference type="EMBL" id="KAJ8924773.1"/>
    </source>
</evidence>
<comment type="similarity">
    <text evidence="1">Belongs to the N-acetylmuramoyl-L-alanine amidase 2 family.</text>
</comment>
<accession>A0AAV8WDW3</accession>
<evidence type="ECO:0000259" key="8">
    <source>
        <dbReference type="SMART" id="SM00701"/>
    </source>
</evidence>
<comment type="function">
    <text evidence="4">Peptidoglycan-recognition protein probably involved in innate immunity by binding to peptidoglycans (PGN) of bacteria and activating the prophenoloxidase (proPO) cascade immune response. Binds to 1,3-beta-D-glucan and PGN.</text>
</comment>
<dbReference type="Gene3D" id="3.40.80.10">
    <property type="entry name" value="Peptidoglycan recognition protein-like"/>
    <property type="match status" value="1"/>
</dbReference>
<dbReference type="InterPro" id="IPR002502">
    <property type="entry name" value="Amidase_domain"/>
</dbReference>
<feature type="transmembrane region" description="Helical" evidence="6">
    <location>
        <begin position="209"/>
        <end position="229"/>
    </location>
</feature>
<dbReference type="GO" id="GO:0045087">
    <property type="term" value="P:innate immune response"/>
    <property type="evidence" value="ECO:0007669"/>
    <property type="project" value="UniProtKB-KW"/>
</dbReference>
<gene>
    <name evidence="9" type="ORF">NQ315_000926</name>
</gene>
<evidence type="ECO:0000256" key="5">
    <source>
        <dbReference type="SAM" id="MobiDB-lite"/>
    </source>
</evidence>
<keyword evidence="10" id="KW-1185">Reference proteome</keyword>
<dbReference type="GO" id="GO:0009253">
    <property type="term" value="P:peptidoglycan catabolic process"/>
    <property type="evidence" value="ECO:0007669"/>
    <property type="project" value="InterPro"/>
</dbReference>
<dbReference type="SMART" id="SM00701">
    <property type="entry name" value="PGRP"/>
    <property type="match status" value="1"/>
</dbReference>
<feature type="domain" description="Peptidoglycan recognition protein family" evidence="8">
    <location>
        <begin position="269"/>
        <end position="412"/>
    </location>
</feature>
<name>A0AAV8WDW3_9CUCU</name>
<dbReference type="GO" id="GO:0008745">
    <property type="term" value="F:N-acetylmuramoyl-L-alanine amidase activity"/>
    <property type="evidence" value="ECO:0007669"/>
    <property type="project" value="InterPro"/>
</dbReference>
<evidence type="ECO:0000256" key="1">
    <source>
        <dbReference type="ARBA" id="ARBA00007553"/>
    </source>
</evidence>
<proteinExistence type="inferred from homology"/>
<evidence type="ECO:0000259" key="7">
    <source>
        <dbReference type="SMART" id="SM00644"/>
    </source>
</evidence>
<reference evidence="9 10" key="1">
    <citation type="journal article" date="2023" name="Insect Mol. Biol.">
        <title>Genome sequencing provides insights into the evolution of gene families encoding plant cell wall-degrading enzymes in longhorned beetles.</title>
        <authorList>
            <person name="Shin N.R."/>
            <person name="Okamura Y."/>
            <person name="Kirsch R."/>
            <person name="Pauchet Y."/>
        </authorList>
    </citation>
    <scope>NUCLEOTIDE SEQUENCE [LARGE SCALE GENOMIC DNA]</scope>
    <source>
        <strain evidence="9">EAD_L_NR</strain>
    </source>
</reference>
<dbReference type="SUPFAM" id="SSF55846">
    <property type="entry name" value="N-acetylmuramoyl-L-alanine amidase-like"/>
    <property type="match status" value="1"/>
</dbReference>
<keyword evidence="2" id="KW-0399">Innate immunity</keyword>
<evidence type="ECO:0000256" key="2">
    <source>
        <dbReference type="ARBA" id="ARBA00022588"/>
    </source>
</evidence>
<keyword evidence="6" id="KW-0812">Transmembrane</keyword>
<dbReference type="PANTHER" id="PTHR11022">
    <property type="entry name" value="PEPTIDOGLYCAN RECOGNITION PROTEIN"/>
    <property type="match status" value="1"/>
</dbReference>
<evidence type="ECO:0000256" key="3">
    <source>
        <dbReference type="ARBA" id="ARBA00022859"/>
    </source>
</evidence>
<dbReference type="Proteomes" id="UP001159042">
    <property type="component" value="Unassembled WGS sequence"/>
</dbReference>
<protein>
    <submittedName>
        <fullName evidence="9">Uncharacterized protein</fullName>
    </submittedName>
</protein>
<dbReference type="InterPro" id="IPR015510">
    <property type="entry name" value="PGRP"/>
</dbReference>
<dbReference type="CDD" id="cd06583">
    <property type="entry name" value="PGRP"/>
    <property type="match status" value="1"/>
</dbReference>
<comment type="caution">
    <text evidence="9">The sequence shown here is derived from an EMBL/GenBank/DDBJ whole genome shotgun (WGS) entry which is preliminary data.</text>
</comment>
<sequence length="435" mass="48748">MYTADLIIYKTFLASRWTSEWVMMNILYLNDDNADTTITNNYYLDPPSSISRNALEDCYQVDNISTSSSSQDSDDETDNTIVAASNEARIPAIESVTVVNSNDVHIGNKTVYQGPVTIKQIVYPNGVVSNLPSDRVNNLERYENNVAIEFRNTVDGIDNPAYGSKDCASQDRTDENKDVANDYAQHSLSGIAKGILWLQNLPKRNKRDLVIFSTILILVITILSAIMFWKHPLATAADDARSDTDIDEDDNNTPIEYASDSNSTINNKLQIIPRLQWLAQPPTHESDLLKTPVPLVIIQHTATESCISTAQCVYLVRHIQNFHIESNQWWDIGYSFLVGGDGNAYEGRGWKYVGAHTLGYNNVSIGIAFIGTFNSRLPVKKQSAAFHKLVAKGVQLGYIRKDYKLLGARQLWTTESPGATFMKEIQTWPHWSQTP</sequence>
<evidence type="ECO:0000256" key="4">
    <source>
        <dbReference type="ARBA" id="ARBA00057187"/>
    </source>
</evidence>
<feature type="domain" description="N-acetylmuramoyl-L-alanine amidase" evidence="7">
    <location>
        <begin position="281"/>
        <end position="418"/>
    </location>
</feature>
<evidence type="ECO:0000256" key="6">
    <source>
        <dbReference type="SAM" id="Phobius"/>
    </source>
</evidence>
<dbReference type="GO" id="GO:0008270">
    <property type="term" value="F:zinc ion binding"/>
    <property type="evidence" value="ECO:0007669"/>
    <property type="project" value="InterPro"/>
</dbReference>
<evidence type="ECO:0000313" key="10">
    <source>
        <dbReference type="Proteomes" id="UP001159042"/>
    </source>
</evidence>
<dbReference type="AlphaFoldDB" id="A0AAV8WDW3"/>
<dbReference type="InterPro" id="IPR036505">
    <property type="entry name" value="Amidase/PGRP_sf"/>
</dbReference>
<dbReference type="InterPro" id="IPR006619">
    <property type="entry name" value="PGRP_domain_met/bac"/>
</dbReference>
<dbReference type="EMBL" id="JANEYG010000002">
    <property type="protein sequence ID" value="KAJ8924773.1"/>
    <property type="molecule type" value="Genomic_DNA"/>
</dbReference>
<feature type="region of interest" description="Disordered" evidence="5">
    <location>
        <begin position="239"/>
        <end position="259"/>
    </location>
</feature>
<dbReference type="PANTHER" id="PTHR11022:SF41">
    <property type="entry name" value="PEPTIDOGLYCAN-RECOGNITION PROTEIN LC-RELATED"/>
    <property type="match status" value="1"/>
</dbReference>
<keyword evidence="3" id="KW-0391">Immunity</keyword>